<evidence type="ECO:0000256" key="2">
    <source>
        <dbReference type="ARBA" id="ARBA00007362"/>
    </source>
</evidence>
<feature type="transmembrane region" description="Helical" evidence="6">
    <location>
        <begin position="210"/>
        <end position="231"/>
    </location>
</feature>
<feature type="transmembrane region" description="Helical" evidence="6">
    <location>
        <begin position="266"/>
        <end position="285"/>
    </location>
</feature>
<keyword evidence="9" id="KW-1185">Reference proteome</keyword>
<comment type="caution">
    <text evidence="8">The sequence shown here is derived from an EMBL/GenBank/DDBJ whole genome shotgun (WGS) entry which is preliminary data.</text>
</comment>
<comment type="similarity">
    <text evidence="2">Belongs to the EamA transporter family.</text>
</comment>
<reference evidence="8 9" key="1">
    <citation type="submission" date="2023-02" db="EMBL/GenBank/DDBJ databases">
        <title>Dictyobacter halimunensis sp. nov., a new member of the class Ktedonobacteria from forest soil in a geothermal area.</title>
        <authorList>
            <person name="Rachmania M.K."/>
            <person name="Ningsih F."/>
            <person name="Sakai Y."/>
            <person name="Yabe S."/>
            <person name="Yokota A."/>
            <person name="Sjamsuridzal W."/>
        </authorList>
    </citation>
    <scope>NUCLEOTIDE SEQUENCE [LARGE SCALE GENOMIC DNA]</scope>
    <source>
        <strain evidence="8 9">S3.2.2.5</strain>
    </source>
</reference>
<feature type="transmembrane region" description="Helical" evidence="6">
    <location>
        <begin position="148"/>
        <end position="167"/>
    </location>
</feature>
<evidence type="ECO:0000313" key="9">
    <source>
        <dbReference type="Proteomes" id="UP001344906"/>
    </source>
</evidence>
<evidence type="ECO:0000256" key="6">
    <source>
        <dbReference type="SAM" id="Phobius"/>
    </source>
</evidence>
<feature type="transmembrane region" description="Helical" evidence="6">
    <location>
        <begin position="33"/>
        <end position="52"/>
    </location>
</feature>
<dbReference type="RefSeq" id="WP_338258126.1">
    <property type="nucleotide sequence ID" value="NZ_BSRI01000002.1"/>
</dbReference>
<proteinExistence type="inferred from homology"/>
<keyword evidence="4 6" id="KW-1133">Transmembrane helix</keyword>
<evidence type="ECO:0000256" key="3">
    <source>
        <dbReference type="ARBA" id="ARBA00022692"/>
    </source>
</evidence>
<name>A0ABQ6G310_9CHLR</name>
<organism evidence="8 9">
    <name type="scientific">Dictyobacter halimunensis</name>
    <dbReference type="NCBI Taxonomy" id="3026934"/>
    <lineage>
        <taxon>Bacteria</taxon>
        <taxon>Bacillati</taxon>
        <taxon>Chloroflexota</taxon>
        <taxon>Ktedonobacteria</taxon>
        <taxon>Ktedonobacterales</taxon>
        <taxon>Dictyobacteraceae</taxon>
        <taxon>Dictyobacter</taxon>
    </lineage>
</organism>
<keyword evidence="5 6" id="KW-0472">Membrane</keyword>
<feature type="domain" description="EamA" evidence="7">
    <location>
        <begin position="4"/>
        <end position="137"/>
    </location>
</feature>
<feature type="transmembrane region" description="Helical" evidence="6">
    <location>
        <begin position="243"/>
        <end position="260"/>
    </location>
</feature>
<evidence type="ECO:0000256" key="1">
    <source>
        <dbReference type="ARBA" id="ARBA00004141"/>
    </source>
</evidence>
<feature type="transmembrane region" description="Helical" evidence="6">
    <location>
        <begin position="7"/>
        <end position="27"/>
    </location>
</feature>
<comment type="subcellular location">
    <subcellularLocation>
        <location evidence="1">Membrane</location>
        <topology evidence="1">Multi-pass membrane protein</topology>
    </subcellularLocation>
</comment>
<dbReference type="InterPro" id="IPR050638">
    <property type="entry name" value="AA-Vitamin_Transporters"/>
</dbReference>
<dbReference type="InterPro" id="IPR037185">
    <property type="entry name" value="EmrE-like"/>
</dbReference>
<keyword evidence="3 6" id="KW-0812">Transmembrane</keyword>
<feature type="transmembrane region" description="Helical" evidence="6">
    <location>
        <begin position="179"/>
        <end position="198"/>
    </location>
</feature>
<evidence type="ECO:0000256" key="4">
    <source>
        <dbReference type="ARBA" id="ARBA00022989"/>
    </source>
</evidence>
<gene>
    <name evidence="8" type="ORF">KDH_77180</name>
</gene>
<feature type="domain" description="EamA" evidence="7">
    <location>
        <begin position="149"/>
        <end position="282"/>
    </location>
</feature>
<sequence>MTRRGWLLFIAISIFWGIPYFFIKIAVLEIDPAFVVFARVGIASLVLLPIAIHRGVLGPLRRRWPILLLLTCMQIVAPFLLISYGEQHIASSLTSLIIASEPLLVALLALIFDASERVGGLRLVGLLIGLLGVALLLGFNATGDEQRLLGIIFVLLATTCYAASALLMKRPGIASLPGLGVVTFECVGATILTLPLAATHLPTHMPSLGVLASLLILGLICTALAYLTLFALISEVGASRGTVFTYVNPVVSVILGTALLSEQINAATIAGFLFIILGAWLSTGGNPTRLTKRLRPIRNGPSPS</sequence>
<evidence type="ECO:0000256" key="5">
    <source>
        <dbReference type="ARBA" id="ARBA00023136"/>
    </source>
</evidence>
<feature type="transmembrane region" description="Helical" evidence="6">
    <location>
        <begin position="89"/>
        <end position="111"/>
    </location>
</feature>
<dbReference type="PANTHER" id="PTHR32322:SF2">
    <property type="entry name" value="EAMA DOMAIN-CONTAINING PROTEIN"/>
    <property type="match status" value="1"/>
</dbReference>
<evidence type="ECO:0000313" key="8">
    <source>
        <dbReference type="EMBL" id="GLV60899.1"/>
    </source>
</evidence>
<dbReference type="Proteomes" id="UP001344906">
    <property type="component" value="Unassembled WGS sequence"/>
</dbReference>
<accession>A0ABQ6G310</accession>
<evidence type="ECO:0000259" key="7">
    <source>
        <dbReference type="Pfam" id="PF00892"/>
    </source>
</evidence>
<protein>
    <submittedName>
        <fullName evidence="8">Membrane protein</fullName>
    </submittedName>
</protein>
<dbReference type="PANTHER" id="PTHR32322">
    <property type="entry name" value="INNER MEMBRANE TRANSPORTER"/>
    <property type="match status" value="1"/>
</dbReference>
<feature type="transmembrane region" description="Helical" evidence="6">
    <location>
        <begin position="64"/>
        <end position="83"/>
    </location>
</feature>
<feature type="transmembrane region" description="Helical" evidence="6">
    <location>
        <begin position="123"/>
        <end position="142"/>
    </location>
</feature>
<dbReference type="Pfam" id="PF00892">
    <property type="entry name" value="EamA"/>
    <property type="match status" value="2"/>
</dbReference>
<dbReference type="SUPFAM" id="SSF103481">
    <property type="entry name" value="Multidrug resistance efflux transporter EmrE"/>
    <property type="match status" value="2"/>
</dbReference>
<dbReference type="InterPro" id="IPR000620">
    <property type="entry name" value="EamA_dom"/>
</dbReference>
<dbReference type="EMBL" id="BSRI01000002">
    <property type="protein sequence ID" value="GLV60899.1"/>
    <property type="molecule type" value="Genomic_DNA"/>
</dbReference>